<dbReference type="SUPFAM" id="SSF158791">
    <property type="entry name" value="MgtE N-terminal domain-like"/>
    <property type="match status" value="1"/>
</dbReference>
<keyword evidence="12" id="KW-1185">Reference proteome</keyword>
<dbReference type="AlphaFoldDB" id="A0A6N8U5I3"/>
<evidence type="ECO:0000256" key="3">
    <source>
        <dbReference type="ARBA" id="ARBA00022448"/>
    </source>
</evidence>
<dbReference type="CDD" id="cd04606">
    <property type="entry name" value="CBS_pair_Mg_transporter"/>
    <property type="match status" value="1"/>
</dbReference>
<dbReference type="Gene3D" id="3.10.580.10">
    <property type="entry name" value="CBS-domain"/>
    <property type="match status" value="1"/>
</dbReference>
<dbReference type="InterPro" id="IPR006669">
    <property type="entry name" value="MgtE_transporter"/>
</dbReference>
<evidence type="ECO:0000256" key="9">
    <source>
        <dbReference type="RuleBase" id="RU362011"/>
    </source>
</evidence>
<dbReference type="InterPro" id="IPR006667">
    <property type="entry name" value="SLC41_membr_dom"/>
</dbReference>
<organism evidence="11 12">
    <name type="scientific">Copranaerobaculum intestinale</name>
    <dbReference type="NCBI Taxonomy" id="2692629"/>
    <lineage>
        <taxon>Bacteria</taxon>
        <taxon>Bacillati</taxon>
        <taxon>Bacillota</taxon>
        <taxon>Erysipelotrichia</taxon>
        <taxon>Erysipelotrichales</taxon>
        <taxon>Erysipelotrichaceae</taxon>
        <taxon>Copranaerobaculum</taxon>
    </lineage>
</organism>
<feature type="transmembrane region" description="Helical" evidence="9">
    <location>
        <begin position="336"/>
        <end position="362"/>
    </location>
</feature>
<evidence type="ECO:0000256" key="5">
    <source>
        <dbReference type="ARBA" id="ARBA00022842"/>
    </source>
</evidence>
<dbReference type="GO" id="GO:0005886">
    <property type="term" value="C:plasma membrane"/>
    <property type="evidence" value="ECO:0007669"/>
    <property type="project" value="UniProtKB-SubCell"/>
</dbReference>
<keyword evidence="8" id="KW-0129">CBS domain</keyword>
<feature type="domain" description="CBS" evidence="10">
    <location>
        <begin position="115"/>
        <end position="171"/>
    </location>
</feature>
<comment type="subunit">
    <text evidence="9">Homodimer.</text>
</comment>
<dbReference type="PANTHER" id="PTHR43773">
    <property type="entry name" value="MAGNESIUM TRANSPORTER MGTE"/>
    <property type="match status" value="1"/>
</dbReference>
<dbReference type="GO" id="GO:0046872">
    <property type="term" value="F:metal ion binding"/>
    <property type="evidence" value="ECO:0007669"/>
    <property type="project" value="UniProtKB-KW"/>
</dbReference>
<dbReference type="SUPFAM" id="SSF161093">
    <property type="entry name" value="MgtE membrane domain-like"/>
    <property type="match status" value="1"/>
</dbReference>
<evidence type="ECO:0000256" key="2">
    <source>
        <dbReference type="ARBA" id="ARBA00009749"/>
    </source>
</evidence>
<sequence>MFGNDYNDEITDLIGELDEAESAEVLRKMNKEDQENVRRLMEYDPETAAGIMSTEFIAIHSHNTVMDTLKFLQSHTDDDTDYYLYVTDPQGYLKGVISLRHIVSSTFDTPIMDIINPDVITVHQDDDQEAVAHQFEKYGFIMMPVVDDENRMIGVISFDDIMEIIQEENTEDIHHLGGLNKEERVDSTFKESVNSRLPWLIVNLGTAILAAFVVSQFESTISKVVTLAAIMPIITGMGGNAGTQSMTLIVRGISLEELTGENAWSVFRKEVSVGMVDGIVVGMIMGLLAFVFEGNVVFAAIAGIAMFLNMLMANTAGFVIPVILKKLHIDPALASTVFVTTVTDVLGFFFFLGLATVVLPYIA</sequence>
<keyword evidence="3 9" id="KW-0813">Transport</keyword>
<dbReference type="PANTHER" id="PTHR43773:SF1">
    <property type="entry name" value="MAGNESIUM TRANSPORTER MGTE"/>
    <property type="match status" value="1"/>
</dbReference>
<dbReference type="SUPFAM" id="SSF54631">
    <property type="entry name" value="CBS-domain pair"/>
    <property type="match status" value="1"/>
</dbReference>
<feature type="transmembrane region" description="Helical" evidence="9">
    <location>
        <begin position="271"/>
        <end position="292"/>
    </location>
</feature>
<dbReference type="PROSITE" id="PS51371">
    <property type="entry name" value="CBS"/>
    <property type="match status" value="1"/>
</dbReference>
<reference evidence="11 12" key="2">
    <citation type="submission" date="2020-01" db="EMBL/GenBank/DDBJ databases">
        <title>Clostridiaceae sp. nov. isolated from the gut of human by culturomics.</title>
        <authorList>
            <person name="Chang Y."/>
        </authorList>
    </citation>
    <scope>NUCLEOTIDE SEQUENCE [LARGE SCALE GENOMIC DNA]</scope>
    <source>
        <strain evidence="11 12">DONG20-135</strain>
    </source>
</reference>
<name>A0A6N8U5I3_9FIRM</name>
<dbReference type="Gene3D" id="1.10.357.20">
    <property type="entry name" value="SLC41 divalent cation transporters, integral membrane domain"/>
    <property type="match status" value="1"/>
</dbReference>
<evidence type="ECO:0000256" key="1">
    <source>
        <dbReference type="ARBA" id="ARBA00004141"/>
    </source>
</evidence>
<dbReference type="InterPro" id="IPR036739">
    <property type="entry name" value="SLC41_membr_dom_sf"/>
</dbReference>
<dbReference type="InterPro" id="IPR046342">
    <property type="entry name" value="CBS_dom_sf"/>
</dbReference>
<gene>
    <name evidence="11" type="primary">mgtE</name>
    <name evidence="11" type="ORF">GSF08_04275</name>
</gene>
<keyword evidence="9" id="KW-1003">Cell membrane</keyword>
<evidence type="ECO:0000259" key="10">
    <source>
        <dbReference type="PROSITE" id="PS51371"/>
    </source>
</evidence>
<evidence type="ECO:0000256" key="6">
    <source>
        <dbReference type="ARBA" id="ARBA00022989"/>
    </source>
</evidence>
<feature type="transmembrane region" description="Helical" evidence="9">
    <location>
        <begin position="298"/>
        <end position="324"/>
    </location>
</feature>
<comment type="subcellular location">
    <subcellularLocation>
        <location evidence="9">Cell membrane</location>
        <topology evidence="9">Multi-pass membrane protein</topology>
    </subcellularLocation>
    <subcellularLocation>
        <location evidence="1">Membrane</location>
        <topology evidence="1">Multi-pass membrane protein</topology>
    </subcellularLocation>
</comment>
<dbReference type="Proteomes" id="UP000434036">
    <property type="component" value="Unassembled WGS sequence"/>
</dbReference>
<keyword evidence="4 9" id="KW-0812">Transmembrane</keyword>
<dbReference type="EMBL" id="WUUQ01000001">
    <property type="protein sequence ID" value="MXQ73150.1"/>
    <property type="molecule type" value="Genomic_DNA"/>
</dbReference>
<comment type="similarity">
    <text evidence="2 9">Belongs to the SLC41A transporter family.</text>
</comment>
<dbReference type="Pfam" id="PF03448">
    <property type="entry name" value="MgtE_N"/>
    <property type="match status" value="1"/>
</dbReference>
<dbReference type="InterPro" id="IPR000644">
    <property type="entry name" value="CBS_dom"/>
</dbReference>
<keyword evidence="7 9" id="KW-0472">Membrane</keyword>
<evidence type="ECO:0000313" key="11">
    <source>
        <dbReference type="EMBL" id="MXQ73150.1"/>
    </source>
</evidence>
<evidence type="ECO:0000256" key="4">
    <source>
        <dbReference type="ARBA" id="ARBA00022692"/>
    </source>
</evidence>
<protein>
    <recommendedName>
        <fullName evidence="9">Magnesium transporter MgtE</fullName>
    </recommendedName>
</protein>
<dbReference type="InterPro" id="IPR038076">
    <property type="entry name" value="MgtE_N_sf"/>
</dbReference>
<dbReference type="Pfam" id="PF00571">
    <property type="entry name" value="CBS"/>
    <property type="match status" value="2"/>
</dbReference>
<feature type="transmembrane region" description="Helical" evidence="9">
    <location>
        <begin position="229"/>
        <end position="250"/>
    </location>
</feature>
<evidence type="ECO:0000256" key="8">
    <source>
        <dbReference type="PROSITE-ProRule" id="PRU00703"/>
    </source>
</evidence>
<keyword evidence="9" id="KW-0479">Metal-binding</keyword>
<dbReference type="Pfam" id="PF01769">
    <property type="entry name" value="MgtE"/>
    <property type="match status" value="1"/>
</dbReference>
<dbReference type="NCBIfam" id="TIGR00400">
    <property type="entry name" value="mgtE"/>
    <property type="match status" value="1"/>
</dbReference>
<comment type="function">
    <text evidence="9">Acts as a magnesium transporter.</text>
</comment>
<reference evidence="11 12" key="1">
    <citation type="submission" date="2019-12" db="EMBL/GenBank/DDBJ databases">
        <authorList>
            <person name="Yang R."/>
        </authorList>
    </citation>
    <scope>NUCLEOTIDE SEQUENCE [LARGE SCALE GENOMIC DNA]</scope>
    <source>
        <strain evidence="11 12">DONG20-135</strain>
    </source>
</reference>
<keyword evidence="6 9" id="KW-1133">Transmembrane helix</keyword>
<dbReference type="GO" id="GO:0015095">
    <property type="term" value="F:magnesium ion transmembrane transporter activity"/>
    <property type="evidence" value="ECO:0007669"/>
    <property type="project" value="UniProtKB-UniRule"/>
</dbReference>
<accession>A0A6N8U5I3</accession>
<comment type="caution">
    <text evidence="11">The sequence shown here is derived from an EMBL/GenBank/DDBJ whole genome shotgun (WGS) entry which is preliminary data.</text>
</comment>
<feature type="transmembrane region" description="Helical" evidence="9">
    <location>
        <begin position="197"/>
        <end position="217"/>
    </location>
</feature>
<dbReference type="Gene3D" id="1.25.60.10">
    <property type="entry name" value="MgtE N-terminal domain-like"/>
    <property type="match status" value="1"/>
</dbReference>
<dbReference type="InterPro" id="IPR006668">
    <property type="entry name" value="Mg_transptr_MgtE_intracell_dom"/>
</dbReference>
<evidence type="ECO:0000256" key="7">
    <source>
        <dbReference type="ARBA" id="ARBA00023136"/>
    </source>
</evidence>
<keyword evidence="5 9" id="KW-0460">Magnesium</keyword>
<evidence type="ECO:0000313" key="12">
    <source>
        <dbReference type="Proteomes" id="UP000434036"/>
    </source>
</evidence>
<dbReference type="SMART" id="SM00116">
    <property type="entry name" value="CBS"/>
    <property type="match status" value="2"/>
</dbReference>
<proteinExistence type="inferred from homology"/>